<organism evidence="1 2">
    <name type="scientific">Streptomyces humicola</name>
    <dbReference type="NCBI Taxonomy" id="2953240"/>
    <lineage>
        <taxon>Bacteria</taxon>
        <taxon>Bacillati</taxon>
        <taxon>Actinomycetota</taxon>
        <taxon>Actinomycetes</taxon>
        <taxon>Kitasatosporales</taxon>
        <taxon>Streptomycetaceae</taxon>
        <taxon>Streptomyces</taxon>
    </lineage>
</organism>
<evidence type="ECO:0000313" key="2">
    <source>
        <dbReference type="Proteomes" id="UP001057702"/>
    </source>
</evidence>
<accession>A0ABT1PYP5</accession>
<dbReference type="EMBL" id="JANFNG010000016">
    <property type="protein sequence ID" value="MCQ4082796.1"/>
    <property type="molecule type" value="Genomic_DNA"/>
</dbReference>
<name>A0ABT1PYP5_9ACTN</name>
<proteinExistence type="predicted"/>
<reference evidence="1" key="1">
    <citation type="submission" date="2022-06" db="EMBL/GenBank/DDBJ databases">
        <title>Draft genome sequence of Streptomyces sp. RB6PN25 isolated from peat swamp forest in Thailand.</title>
        <authorList>
            <person name="Duangmal K."/>
            <person name="Klaysubun C."/>
        </authorList>
    </citation>
    <scope>NUCLEOTIDE SEQUENCE</scope>
    <source>
        <strain evidence="1">RB6PN25</strain>
    </source>
</reference>
<keyword evidence="2" id="KW-1185">Reference proteome</keyword>
<evidence type="ECO:0000313" key="1">
    <source>
        <dbReference type="EMBL" id="MCQ4082796.1"/>
    </source>
</evidence>
<dbReference type="SUPFAM" id="SSF53474">
    <property type="entry name" value="alpha/beta-Hydrolases"/>
    <property type="match status" value="1"/>
</dbReference>
<sequence length="107" mass="11476">MSGTTFLFPPLHAQDPDALGDFSFRAVKNYRHSPGPKLSCPVVAMAGDAAPRVPVGESRRWALETTGPFELVVHPGGHFYLASRQQAVSAQVSACLRRFGLLAGPVM</sequence>
<comment type="caution">
    <text evidence="1">The sequence shown here is derived from an EMBL/GenBank/DDBJ whole genome shotgun (WGS) entry which is preliminary data.</text>
</comment>
<dbReference type="RefSeq" id="WP_255921706.1">
    <property type="nucleotide sequence ID" value="NZ_JANFNG010000016.1"/>
</dbReference>
<protein>
    <recommendedName>
        <fullName evidence="3">Thioesterase domain-containing protein</fullName>
    </recommendedName>
</protein>
<dbReference type="Proteomes" id="UP001057702">
    <property type="component" value="Unassembled WGS sequence"/>
</dbReference>
<evidence type="ECO:0008006" key="3">
    <source>
        <dbReference type="Google" id="ProtNLM"/>
    </source>
</evidence>
<gene>
    <name evidence="1" type="ORF">NGB36_19845</name>
</gene>
<dbReference type="InterPro" id="IPR029058">
    <property type="entry name" value="AB_hydrolase_fold"/>
</dbReference>
<dbReference type="Gene3D" id="3.40.50.1820">
    <property type="entry name" value="alpha/beta hydrolase"/>
    <property type="match status" value="1"/>
</dbReference>